<protein>
    <submittedName>
        <fullName evidence="3">Spt20p</fullName>
    </submittedName>
</protein>
<proteinExistence type="predicted"/>
<dbReference type="PANTHER" id="PTHR13526">
    <property type="entry name" value="TRANSCRIPTION FACTOR SPT20 HOMOLOG"/>
    <property type="match status" value="1"/>
</dbReference>
<reference evidence="3 4" key="1">
    <citation type="submission" date="2017-10" db="EMBL/GenBank/DDBJ databases">
        <title>A novel species of cold-tolerant Malassezia isolated from bats.</title>
        <authorList>
            <person name="Lorch J.M."/>
            <person name="Palmer J.M."/>
            <person name="Vanderwolf K.J."/>
            <person name="Schmidt K.Z."/>
            <person name="Verant M.L."/>
            <person name="Weller T.J."/>
            <person name="Blehert D.S."/>
        </authorList>
    </citation>
    <scope>NUCLEOTIDE SEQUENCE [LARGE SCALE GENOMIC DNA]</scope>
    <source>
        <strain evidence="3 4">NWHC:44797-103</strain>
    </source>
</reference>
<dbReference type="InterPro" id="IPR021950">
    <property type="entry name" value="Spt20"/>
</dbReference>
<feature type="domain" description="Spt20-like SEP" evidence="2">
    <location>
        <begin position="23"/>
        <end position="215"/>
    </location>
</feature>
<dbReference type="STRING" id="2020962.A0A2N1JF92"/>
<evidence type="ECO:0000313" key="3">
    <source>
        <dbReference type="EMBL" id="PKI85185.1"/>
    </source>
</evidence>
<dbReference type="AlphaFoldDB" id="A0A2N1JF92"/>
<organism evidence="3 4">
    <name type="scientific">Malassezia vespertilionis</name>
    <dbReference type="NCBI Taxonomy" id="2020962"/>
    <lineage>
        <taxon>Eukaryota</taxon>
        <taxon>Fungi</taxon>
        <taxon>Dikarya</taxon>
        <taxon>Basidiomycota</taxon>
        <taxon>Ustilaginomycotina</taxon>
        <taxon>Malasseziomycetes</taxon>
        <taxon>Malasseziales</taxon>
        <taxon>Malasseziaceae</taxon>
        <taxon>Malassezia</taxon>
    </lineage>
</organism>
<dbReference type="Pfam" id="PF12090">
    <property type="entry name" value="Spt20_SEP"/>
    <property type="match status" value="1"/>
</dbReference>
<evidence type="ECO:0000313" key="4">
    <source>
        <dbReference type="Proteomes" id="UP000232875"/>
    </source>
</evidence>
<dbReference type="InterPro" id="IPR046468">
    <property type="entry name" value="Spt20-like_SEP"/>
</dbReference>
<dbReference type="EMBL" id="KZ454988">
    <property type="protein sequence ID" value="PKI85185.1"/>
    <property type="molecule type" value="Genomic_DNA"/>
</dbReference>
<dbReference type="PANTHER" id="PTHR13526:SF8">
    <property type="entry name" value="TRANSCRIPTION FACTOR SPT20 HOMOLOG"/>
    <property type="match status" value="1"/>
</dbReference>
<evidence type="ECO:0000259" key="2">
    <source>
        <dbReference type="Pfam" id="PF12090"/>
    </source>
</evidence>
<feature type="region of interest" description="Disordered" evidence="1">
    <location>
        <begin position="480"/>
        <end position="503"/>
    </location>
</feature>
<dbReference type="GO" id="GO:0006357">
    <property type="term" value="P:regulation of transcription by RNA polymerase II"/>
    <property type="evidence" value="ECO:0007669"/>
    <property type="project" value="TreeGrafter"/>
</dbReference>
<feature type="region of interest" description="Disordered" evidence="1">
    <location>
        <begin position="308"/>
        <end position="396"/>
    </location>
</feature>
<dbReference type="OrthoDB" id="1932706at2759"/>
<dbReference type="Proteomes" id="UP000232875">
    <property type="component" value="Unassembled WGS sequence"/>
</dbReference>
<feature type="compositionally biased region" description="Polar residues" evidence="1">
    <location>
        <begin position="358"/>
        <end position="371"/>
    </location>
</feature>
<sequence length="544" mass="60102">MATTASAYNFQRTTRQILKRHRKDPASFIMHIHQHFMRFEKQDGCFMMEARTKDFLHFVRDQTLPVDLIEVFLQAGVPFFEGCLMVEVHEHRKSVSLSKETRLLDASAKHGTDPDALPMYLQEGGQYGSGHLHSLRRAMQKDNEIYPAPDGVEVYRIVLRPTVETLWSDLKTMDAKLGGLWSDEEALRIEATIVNLTAPPLCLTPDPHVTCITNLMLSSTMPPVHFPHTPNFQQYRMDKAGNKLNSVELELERSQDARRDQIMNMMKNGWATASVPKAGAGQEIAMCDSSFVPTFSRLDFLRTWRENKSKETQPMPEQQLATEPQGPVQKANAVETKKSTLAKKRKSGKNKEDAAKGASSSPSQPPNSKTNGEAVPKPRSRARMRETEDGFPIPTAINTKSKEKTVVFPGTQQQFTSISQNNPTQMAAMMANGRTMQNVFGGAQIAQGGPIVAQQPQQPYNASSFTPPFGDNSGLVLPESGTATMSAPMQPSKSQPSGSATPVLPAAQMVSPFGLANAGMQSIPSSFAAQPSMNQERDNAWFYS</sequence>
<gene>
    <name evidence="3" type="primary">SPT20</name>
    <name evidence="3" type="ORF">MVES_000971</name>
</gene>
<dbReference type="GO" id="GO:0003712">
    <property type="term" value="F:transcription coregulator activity"/>
    <property type="evidence" value="ECO:0007669"/>
    <property type="project" value="InterPro"/>
</dbReference>
<accession>A0A2N1JF92</accession>
<dbReference type="GO" id="GO:0000124">
    <property type="term" value="C:SAGA complex"/>
    <property type="evidence" value="ECO:0007669"/>
    <property type="project" value="InterPro"/>
</dbReference>
<keyword evidence="4" id="KW-1185">Reference proteome</keyword>
<feature type="compositionally biased region" description="Polar residues" evidence="1">
    <location>
        <begin position="481"/>
        <end position="500"/>
    </location>
</feature>
<evidence type="ECO:0000256" key="1">
    <source>
        <dbReference type="SAM" id="MobiDB-lite"/>
    </source>
</evidence>
<name>A0A2N1JF92_9BASI</name>